<protein>
    <submittedName>
        <fullName evidence="1">Uncharacterized protein</fullName>
    </submittedName>
</protein>
<name>A0ABR7K9F7_9FIRM</name>
<evidence type="ECO:0000313" key="1">
    <source>
        <dbReference type="EMBL" id="MBC6009345.1"/>
    </source>
</evidence>
<dbReference type="RefSeq" id="WP_187011879.1">
    <property type="nucleotide sequence ID" value="NZ_JACRWG010000008.1"/>
</dbReference>
<organism evidence="1 2">
    <name type="scientific">Catenibacterium faecis</name>
    <dbReference type="NCBI Taxonomy" id="2764323"/>
    <lineage>
        <taxon>Bacteria</taxon>
        <taxon>Bacillati</taxon>
        <taxon>Bacillota</taxon>
        <taxon>Erysipelotrichia</taxon>
        <taxon>Erysipelotrichales</taxon>
        <taxon>Coprobacillaceae</taxon>
        <taxon>Catenibacterium</taxon>
    </lineage>
</organism>
<sequence>MIETSSARKYTVIKYYNDDGKKVASTKLDEAQVGTSFNTTSYHDGYAYINNIGLQGHKNPQNVIQIKRNSTEVKKLHLPGTTIDAVCADDHYYKVKMYLEETK</sequence>
<accession>A0ABR7K9F7</accession>
<comment type="caution">
    <text evidence="1">The sequence shown here is derived from an EMBL/GenBank/DDBJ whole genome shotgun (WGS) entry which is preliminary data.</text>
</comment>
<evidence type="ECO:0000313" key="2">
    <source>
        <dbReference type="Proteomes" id="UP000603474"/>
    </source>
</evidence>
<dbReference type="EMBL" id="JACRWG010000008">
    <property type="protein sequence ID" value="MBC6009345.1"/>
    <property type="molecule type" value="Genomic_DNA"/>
</dbReference>
<reference evidence="1 2" key="1">
    <citation type="submission" date="2020-08" db="EMBL/GenBank/DDBJ databases">
        <authorList>
            <person name="Liu C."/>
            <person name="Sun Q."/>
        </authorList>
    </citation>
    <scope>NUCLEOTIDE SEQUENCE [LARGE SCALE GENOMIC DNA]</scope>
    <source>
        <strain evidence="1 2">NSJ-22</strain>
    </source>
</reference>
<gene>
    <name evidence="1" type="ORF">H8909_03645</name>
</gene>
<dbReference type="Proteomes" id="UP000603474">
    <property type="component" value="Unassembled WGS sequence"/>
</dbReference>
<keyword evidence="2" id="KW-1185">Reference proteome</keyword>
<proteinExistence type="predicted"/>